<evidence type="ECO:0000256" key="16">
    <source>
        <dbReference type="ARBA" id="ARBA00023136"/>
    </source>
</evidence>
<name>A0A9D3RW14_ANGAN</name>
<gene>
    <name evidence="22" type="primary">PANX</name>
    <name evidence="26" type="ORF">ANANG_G00153880</name>
</gene>
<organism evidence="26 27">
    <name type="scientific">Anguilla anguilla</name>
    <name type="common">European freshwater eel</name>
    <name type="synonym">Muraena anguilla</name>
    <dbReference type="NCBI Taxonomy" id="7936"/>
    <lineage>
        <taxon>Eukaryota</taxon>
        <taxon>Metazoa</taxon>
        <taxon>Chordata</taxon>
        <taxon>Craniata</taxon>
        <taxon>Vertebrata</taxon>
        <taxon>Euteleostomi</taxon>
        <taxon>Actinopterygii</taxon>
        <taxon>Neopterygii</taxon>
        <taxon>Teleostei</taxon>
        <taxon>Anguilliformes</taxon>
        <taxon>Anguillidae</taxon>
        <taxon>Anguilla</taxon>
    </lineage>
</organism>
<dbReference type="EMBL" id="JAFIRN010000008">
    <property type="protein sequence ID" value="KAG5843716.1"/>
    <property type="molecule type" value="Genomic_DNA"/>
</dbReference>
<keyword evidence="10 23" id="KW-0732">Signal</keyword>
<feature type="transmembrane region" description="Helical" evidence="22">
    <location>
        <begin position="1335"/>
        <end position="1356"/>
    </location>
</feature>
<dbReference type="Proteomes" id="UP001044222">
    <property type="component" value="Chromosome 8"/>
</dbReference>
<protein>
    <recommendedName>
        <fullName evidence="22">Pannexin</fullName>
    </recommendedName>
</protein>
<evidence type="ECO:0000256" key="5">
    <source>
        <dbReference type="ARBA" id="ARBA00010609"/>
    </source>
</evidence>
<keyword evidence="6 22" id="KW-0813">Transport</keyword>
<dbReference type="PANTHER" id="PTHR15759:SF5">
    <property type="entry name" value="PANNEXIN-1"/>
    <property type="match status" value="1"/>
</dbReference>
<dbReference type="InterPro" id="IPR011706">
    <property type="entry name" value="Cu-oxidase_C"/>
</dbReference>
<keyword evidence="8 22" id="KW-0812">Transmembrane</keyword>
<evidence type="ECO:0000259" key="25">
    <source>
        <dbReference type="Pfam" id="PF07732"/>
    </source>
</evidence>
<comment type="function">
    <text evidence="22">Structural component of the gap junctions and the hemichannels.</text>
</comment>
<keyword evidence="19 22" id="KW-0407">Ion channel</keyword>
<evidence type="ECO:0000256" key="2">
    <source>
        <dbReference type="ARBA" id="ARBA00004167"/>
    </source>
</evidence>
<dbReference type="PROSITE" id="PS00080">
    <property type="entry name" value="MULTICOPPER_OXIDASE2"/>
    <property type="match status" value="1"/>
</dbReference>
<feature type="domain" description="Plastocyanin-like" evidence="25">
    <location>
        <begin position="811"/>
        <end position="905"/>
    </location>
</feature>
<evidence type="ECO:0000256" key="12">
    <source>
        <dbReference type="ARBA" id="ARBA00022824"/>
    </source>
</evidence>
<evidence type="ECO:0000256" key="19">
    <source>
        <dbReference type="ARBA" id="ARBA00023303"/>
    </source>
</evidence>
<comment type="caution">
    <text evidence="26">The sequence shown here is derived from an EMBL/GenBank/DDBJ whole genome shotgun (WGS) entry which is preliminary data.</text>
</comment>
<keyword evidence="17" id="KW-1015">Disulfide bond</keyword>
<evidence type="ECO:0000256" key="18">
    <source>
        <dbReference type="ARBA" id="ARBA00023180"/>
    </source>
</evidence>
<keyword evidence="16 22" id="KW-0472">Membrane</keyword>
<evidence type="ECO:0000256" key="20">
    <source>
        <dbReference type="PIRSR" id="PIRSR600990-51"/>
    </source>
</evidence>
<dbReference type="PANTHER" id="PTHR15759">
    <property type="entry name" value="PANNEXIN"/>
    <property type="match status" value="1"/>
</dbReference>
<dbReference type="GO" id="GO:0034220">
    <property type="term" value="P:monoatomic ion transmembrane transport"/>
    <property type="evidence" value="ECO:0007669"/>
    <property type="project" value="UniProtKB-KW"/>
</dbReference>
<keyword evidence="15 22" id="KW-0406">Ion transport</keyword>
<keyword evidence="13 22" id="KW-1133">Transmembrane helix</keyword>
<dbReference type="GO" id="GO:0005921">
    <property type="term" value="C:gap junction"/>
    <property type="evidence" value="ECO:0007669"/>
    <property type="project" value="UniProtKB-UniRule"/>
</dbReference>
<evidence type="ECO:0000256" key="3">
    <source>
        <dbReference type="ARBA" id="ARBA00004477"/>
    </source>
</evidence>
<dbReference type="GO" id="GO:0007267">
    <property type="term" value="P:cell-cell signaling"/>
    <property type="evidence" value="ECO:0007669"/>
    <property type="project" value="TreeGrafter"/>
</dbReference>
<evidence type="ECO:0000313" key="27">
    <source>
        <dbReference type="Proteomes" id="UP001044222"/>
    </source>
</evidence>
<evidence type="ECO:0000256" key="21">
    <source>
        <dbReference type="PIRSR" id="PIRSR600990-52"/>
    </source>
</evidence>
<evidence type="ECO:0000256" key="17">
    <source>
        <dbReference type="ARBA" id="ARBA00023157"/>
    </source>
</evidence>
<keyword evidence="14" id="KW-0560">Oxidoreductase</keyword>
<evidence type="ECO:0000256" key="13">
    <source>
        <dbReference type="ARBA" id="ARBA00022989"/>
    </source>
</evidence>
<dbReference type="InterPro" id="IPR008972">
    <property type="entry name" value="Cupredoxin"/>
</dbReference>
<dbReference type="Pfam" id="PF00876">
    <property type="entry name" value="Innexin"/>
    <property type="match status" value="1"/>
</dbReference>
<feature type="glycosylation site" description="N-linked (GlcNAc...) asparagine" evidence="20">
    <location>
        <position position="1312"/>
    </location>
</feature>
<comment type="similarity">
    <text evidence="5">Belongs to the multicopper oxidase family.</text>
</comment>
<comment type="similarity">
    <text evidence="22">Belongs to the pannexin family.</text>
</comment>
<evidence type="ECO:0000256" key="9">
    <source>
        <dbReference type="ARBA" id="ARBA00022723"/>
    </source>
</evidence>
<evidence type="ECO:0000256" key="8">
    <source>
        <dbReference type="ARBA" id="ARBA00022692"/>
    </source>
</evidence>
<keyword evidence="9" id="KW-0479">Metal-binding</keyword>
<dbReference type="PROSITE" id="PS51013">
    <property type="entry name" value="PANNEXIN"/>
    <property type="match status" value="1"/>
</dbReference>
<dbReference type="Gene3D" id="2.60.40.420">
    <property type="entry name" value="Cupredoxins - blue copper proteins"/>
    <property type="match status" value="3"/>
</dbReference>
<feature type="transmembrane region" description="Helical" evidence="22">
    <location>
        <begin position="1267"/>
        <end position="1292"/>
    </location>
</feature>
<feature type="signal peptide" evidence="23">
    <location>
        <begin position="1"/>
        <end position="24"/>
    </location>
</feature>
<dbReference type="InterPro" id="IPR011707">
    <property type="entry name" value="Cu-oxidase-like_N"/>
</dbReference>
<dbReference type="CDD" id="cd04222">
    <property type="entry name" value="CuRO_1_ceruloplasmin"/>
    <property type="match status" value="1"/>
</dbReference>
<evidence type="ECO:0000256" key="6">
    <source>
        <dbReference type="ARBA" id="ARBA00022448"/>
    </source>
</evidence>
<sequence length="1486" mass="166560">MGWLRDTWLLLICTLCVSFSAVDSITRTYYIGIKEDRWNYAPSGRNLITGKDFAEDELASVFLQQGPRRIGSVYMKAMYREYTDQTYSKEVPKPNWLGFLGPVLRGEVGDVLVVHMKNFASRPYSLHPHGMSYEKDSEGALYPDGTSGKLKLDDAVPPGGKHTYIWTIKPEFAPAEGDANCLTWAYHSHVDPPRDIYSGLIGALLTCKKGTLLQVPSKRTMLKRRDVDQDFVLLFTVIEENLSWYLEENIQTFCSDPKGVDPDDEDFQESNKMHAINGYLYGNLPGVEVCLNQTVAWHLFGMGSEVDIHSVDFQGHTLLNQGHRTDVLSLFPATFIAADMVPITPGKWLMGCLVNDHIRAGMQAFYQVLRCGGKNTTEASPDGRIRRYYIAAEEQLWNYAPLGTDTSNNLSLVDSGSQSEIFFGRQGGRLGGVYKKARYVAYTNGNFTTKVEQSSAERHLGILGPVIRAEVGDHLLVTFMNKASRNYSIRPHGLQYDKAFEGTSYQDGVPNDGAHVRPGGKFTYSWRVKEGPSPSDPACISYLYYSSSDPVQDTNSGLMGPLLVCRRGALNESGSQMGVDKEFFLLFSVMDENLSWYLEDNIRMFGTSESDVESEDFMENNKMHGVNGLMYGNLQGLNLCVGDRVSWHSLGLGTEVDVHGIYFNGNTFQQEGMNRDTFSLFPHTRVTVSMQPDSTGTFEVNCITTDHYLAGMRQQYSVSQCRGRNVPQAAAPPPLVQYFIAAEEIEWDYAPSRKCELQIHGGTEESSPGSIFVERGENRIGSRYKKVVYREYTDTTFMTRKPRLPQEEHLQILGPIIRAEVGEQVLVHFKNMATRPFSIHAHGVKTPAGQLFPVQPGGIQQYQWDFPERSGPGSLDPNCISFAYYSSVDFIKDTASGLFGPLVVCRKGTLDQNRKRRDVDREFALLFMIFNENLSWYLKDNTQTYLDEDPSTFPMTDEFVEGNQMHAINGKLYCNLQGLTVVQGEKTDWYLLGMGNEVDLHTVHFHGQVFIYRTDLAHRADVYELFPGTSQTVEMIAENPGTWLLHCHIADHVYAGMEAVFTIKSRAGTDDNFSNNDFLLKEPSETKYKGVRLDLAVDKIVTFIAVGLPLLLISLAFAQEVSVGTQITCFSPTNFSWRQAAYVDSFCWAAVQRQDLSGGENDHAPLWLHKFFPYILLLVAILMYIPALFWRFTAAPHLFSDLTFIMEELDRSYNRAIKLAKSLASNLDTSDAPADSQSSVLDLAEGCFKYPLVEQYLKTKRGSRGLVIKYLICRSLTLVTLLLACLYLGYYINLASVTDEFTCNIRTGILHNMTSIPAAMQCKLVAVGVFQLLSYINLVVYALLAPVIAYTALVPVRQSTAFLRPYEALPTFSILDLTTSLYDDLSIYLLFLEENLSELKSYRCLQVLQLIQESGGEALDTMCLLRTLGQVKTDVVDGKTGASLKAEAGEQDSSMELKDVSTLLLEDGKNKGGKCCDEKAVRQRVI</sequence>
<evidence type="ECO:0000256" key="10">
    <source>
        <dbReference type="ARBA" id="ARBA00022729"/>
    </source>
</evidence>
<keyword evidence="27" id="KW-1185">Reference proteome</keyword>
<evidence type="ECO:0000256" key="15">
    <source>
        <dbReference type="ARBA" id="ARBA00023065"/>
    </source>
</evidence>
<keyword evidence="11" id="KW-0677">Repeat</keyword>
<keyword evidence="7" id="KW-1003">Cell membrane</keyword>
<dbReference type="SUPFAM" id="SSF49503">
    <property type="entry name" value="Cupredoxins"/>
    <property type="match status" value="6"/>
</dbReference>
<comment type="cofactor">
    <cofactor evidence="1">
        <name>Cu cation</name>
        <dbReference type="ChEBI" id="CHEBI:23378"/>
    </cofactor>
</comment>
<dbReference type="GO" id="GO:0005789">
    <property type="term" value="C:endoplasmic reticulum membrane"/>
    <property type="evidence" value="ECO:0007669"/>
    <property type="project" value="UniProtKB-SubCell"/>
</dbReference>
<keyword evidence="18 20" id="KW-0325">Glycoprotein</keyword>
<dbReference type="InterPro" id="IPR002355">
    <property type="entry name" value="Cu_oxidase_Cu_BS"/>
</dbReference>
<dbReference type="InterPro" id="IPR000990">
    <property type="entry name" value="Innexin"/>
</dbReference>
<feature type="transmembrane region" description="Helical" evidence="22">
    <location>
        <begin position="1171"/>
        <end position="1190"/>
    </location>
</feature>
<evidence type="ECO:0000256" key="23">
    <source>
        <dbReference type="SAM" id="SignalP"/>
    </source>
</evidence>
<dbReference type="FunFam" id="2.60.40.420:FF:000002">
    <property type="entry name" value="Hephaestin like 1"/>
    <property type="match status" value="2"/>
</dbReference>
<feature type="chain" id="PRO_5038757533" description="Pannexin" evidence="23">
    <location>
        <begin position="25"/>
        <end position="1486"/>
    </location>
</feature>
<evidence type="ECO:0000256" key="1">
    <source>
        <dbReference type="ARBA" id="ARBA00001935"/>
    </source>
</evidence>
<comment type="caution">
    <text evidence="22">Lacks conserved residue(s) required for the propagation of feature annotation.</text>
</comment>
<evidence type="ECO:0000313" key="26">
    <source>
        <dbReference type="EMBL" id="KAG5843716.1"/>
    </source>
</evidence>
<dbReference type="GO" id="GO:0005507">
    <property type="term" value="F:copper ion binding"/>
    <property type="evidence" value="ECO:0007669"/>
    <property type="project" value="InterPro"/>
</dbReference>
<dbReference type="GO" id="GO:0016491">
    <property type="term" value="F:oxidoreductase activity"/>
    <property type="evidence" value="ECO:0007669"/>
    <property type="project" value="UniProtKB-KW"/>
</dbReference>
<comment type="subcellular location">
    <subcellularLocation>
        <location evidence="4 22">Cell membrane</location>
        <topology evidence="4 22">Multi-pass membrane protein</topology>
    </subcellularLocation>
    <subcellularLocation>
        <location evidence="3">Endoplasmic reticulum membrane</location>
        <topology evidence="3">Multi-pass membrane protein</topology>
    </subcellularLocation>
    <subcellularLocation>
        <location evidence="2">Membrane</location>
        <topology evidence="2">Single-pass membrane protein</topology>
    </subcellularLocation>
</comment>
<dbReference type="InterPro" id="IPR033138">
    <property type="entry name" value="Cu_oxidase_CS"/>
</dbReference>
<dbReference type="GO" id="GO:0022829">
    <property type="term" value="F:wide pore channel activity"/>
    <property type="evidence" value="ECO:0007669"/>
    <property type="project" value="TreeGrafter"/>
</dbReference>
<feature type="glycosylation site" description="N-linked (GlcNAc...) asparagine" evidence="21">
    <location>
        <position position="1134"/>
    </location>
</feature>
<dbReference type="GO" id="GO:0032732">
    <property type="term" value="P:positive regulation of interleukin-1 production"/>
    <property type="evidence" value="ECO:0007669"/>
    <property type="project" value="InterPro"/>
</dbReference>
<evidence type="ECO:0000256" key="11">
    <source>
        <dbReference type="ARBA" id="ARBA00022737"/>
    </source>
</evidence>
<dbReference type="FunFam" id="2.60.40.420:FF:000009">
    <property type="entry name" value="Ceruloplasmin"/>
    <property type="match status" value="1"/>
</dbReference>
<evidence type="ECO:0000256" key="4">
    <source>
        <dbReference type="ARBA" id="ARBA00004651"/>
    </source>
</evidence>
<dbReference type="PROSITE" id="PS00079">
    <property type="entry name" value="MULTICOPPER_OXIDASE1"/>
    <property type="match status" value="3"/>
</dbReference>
<evidence type="ECO:0000256" key="22">
    <source>
        <dbReference type="RuleBase" id="RU010713"/>
    </source>
</evidence>
<proteinExistence type="inferred from homology"/>
<accession>A0A9D3RW14</accession>
<dbReference type="Pfam" id="PF07731">
    <property type="entry name" value="Cu-oxidase_2"/>
    <property type="match status" value="1"/>
</dbReference>
<evidence type="ECO:0000256" key="14">
    <source>
        <dbReference type="ARBA" id="ARBA00023002"/>
    </source>
</evidence>
<feature type="domain" description="Plastocyanin-like" evidence="24">
    <location>
        <begin position="961"/>
        <end position="1064"/>
    </location>
</feature>
<reference evidence="26" key="1">
    <citation type="submission" date="2021-01" db="EMBL/GenBank/DDBJ databases">
        <title>A chromosome-scale assembly of European eel, Anguilla anguilla.</title>
        <authorList>
            <person name="Henkel C."/>
            <person name="Jong-Raadsen S.A."/>
            <person name="Dufour S."/>
            <person name="Weltzien F.-A."/>
            <person name="Palstra A.P."/>
            <person name="Pelster B."/>
            <person name="Spaink H.P."/>
            <person name="Van Den Thillart G.E."/>
            <person name="Jansen H."/>
            <person name="Zahm M."/>
            <person name="Klopp C."/>
            <person name="Cedric C."/>
            <person name="Louis A."/>
            <person name="Berthelot C."/>
            <person name="Parey E."/>
            <person name="Roest Crollius H."/>
            <person name="Montfort J."/>
            <person name="Robinson-Rechavi M."/>
            <person name="Bucao C."/>
            <person name="Bouchez O."/>
            <person name="Gislard M."/>
            <person name="Lluch J."/>
            <person name="Milhes M."/>
            <person name="Lampietro C."/>
            <person name="Lopez Roques C."/>
            <person name="Donnadieu C."/>
            <person name="Braasch I."/>
            <person name="Desvignes T."/>
            <person name="Postlethwait J."/>
            <person name="Bobe J."/>
            <person name="Guiguen Y."/>
            <person name="Dirks R."/>
        </authorList>
    </citation>
    <scope>NUCLEOTIDE SEQUENCE</scope>
    <source>
        <strain evidence="26">Tag_6206</strain>
        <tissue evidence="26">Liver</tissue>
    </source>
</reference>
<keyword evidence="12" id="KW-0256">Endoplasmic reticulum</keyword>
<evidence type="ECO:0000256" key="7">
    <source>
        <dbReference type="ARBA" id="ARBA00022475"/>
    </source>
</evidence>
<feature type="domain" description="Plastocyanin-like" evidence="25">
    <location>
        <begin position="99"/>
        <end position="205"/>
    </location>
</feature>
<dbReference type="GO" id="GO:0006812">
    <property type="term" value="P:monoatomic cation transport"/>
    <property type="evidence" value="ECO:0007669"/>
    <property type="project" value="InterPro"/>
</dbReference>
<evidence type="ECO:0000259" key="24">
    <source>
        <dbReference type="Pfam" id="PF07731"/>
    </source>
</evidence>
<dbReference type="GO" id="GO:0005886">
    <property type="term" value="C:plasma membrane"/>
    <property type="evidence" value="ECO:0007669"/>
    <property type="project" value="UniProtKB-SubCell"/>
</dbReference>
<dbReference type="Pfam" id="PF07732">
    <property type="entry name" value="Cu-oxidase_3"/>
    <property type="match status" value="3"/>
</dbReference>
<feature type="domain" description="Plastocyanin-like" evidence="25">
    <location>
        <begin position="442"/>
        <end position="565"/>
    </location>
</feature>
<dbReference type="InterPro" id="IPR039099">
    <property type="entry name" value="Pannexin"/>
</dbReference>